<proteinExistence type="predicted"/>
<evidence type="ECO:0000313" key="3">
    <source>
        <dbReference type="EMBL" id="MBA4644413.1"/>
    </source>
</evidence>
<feature type="region of interest" description="Disordered" evidence="1">
    <location>
        <begin position="311"/>
        <end position="332"/>
    </location>
</feature>
<reference evidence="3" key="2">
    <citation type="submission" date="2020-07" db="EMBL/GenBank/DDBJ databases">
        <authorList>
            <person name="Vera ALvarez R."/>
            <person name="Arias-Moreno D.M."/>
            <person name="Jimenez-Jacinto V."/>
            <person name="Jimenez-Bremont J.F."/>
            <person name="Swaminathan K."/>
            <person name="Moose S.P."/>
            <person name="Guerrero-Gonzalez M.L."/>
            <person name="Marino-Ramirez L."/>
            <person name="Landsman D."/>
            <person name="Rodriguez-Kessler M."/>
            <person name="Delgado-Sanchez P."/>
        </authorList>
    </citation>
    <scope>NUCLEOTIDE SEQUENCE</scope>
    <source>
        <tissue evidence="3">Cladode</tissue>
    </source>
</reference>
<protein>
    <recommendedName>
        <fullName evidence="2">Retrotransposon Copia-like N-terminal domain-containing protein</fullName>
    </recommendedName>
</protein>
<sequence length="393" mass="44012">MRSYAMAVAGGNRVHIEAADPLFLHPSDQPGLSLVADLFNGEDFENWRRSVTVALSAKQKLSLVDGSYKKPDASSPLLPYWQRCNDMVISWLLNSLHKNVRESVLFHNTASDIWDELNDRYGQSNKARLFQAQKAVSCMTQEDQDIANFFNKARKAWDEFAAVGATPRCSCSKCECQINARLQNYDQEQRIIQFLMGLNESYTAVRGNILMMTPFPNLSQVYSLLIQEEKQRQVKSKYDFQSDGASFSTTSGNAQKINTSRRFEGRRASLFCDHCRRTGHTIDKCYKLHGYPSNKQGGRGRGFRGANSALGEQEVQMESSSVPGSSNTLLPGLNQEQSKQLLQFLTNLTGGGDPKQLSPETTGSVHMAGLARRTGQLEFLKTLLKERNTQSIL</sequence>
<name>A0A7C8ZKL7_OPUST</name>
<accession>A0A7C8ZKL7</accession>
<evidence type="ECO:0000259" key="2">
    <source>
        <dbReference type="Pfam" id="PF14244"/>
    </source>
</evidence>
<dbReference type="PANTHER" id="PTHR37610">
    <property type="entry name" value="CCHC-TYPE DOMAIN-CONTAINING PROTEIN"/>
    <property type="match status" value="1"/>
</dbReference>
<dbReference type="InterPro" id="IPR029472">
    <property type="entry name" value="Copia-like_N"/>
</dbReference>
<reference evidence="3" key="1">
    <citation type="journal article" date="2013" name="J. Plant Res.">
        <title>Effect of fungi and light on seed germination of three Opuntia species from semiarid lands of central Mexico.</title>
        <authorList>
            <person name="Delgado-Sanchez P."/>
            <person name="Jimenez-Bremont J.F."/>
            <person name="Guerrero-Gonzalez Mde L."/>
            <person name="Flores J."/>
        </authorList>
    </citation>
    <scope>NUCLEOTIDE SEQUENCE</scope>
    <source>
        <tissue evidence="3">Cladode</tissue>
    </source>
</reference>
<evidence type="ECO:0000256" key="1">
    <source>
        <dbReference type="SAM" id="MobiDB-lite"/>
    </source>
</evidence>
<dbReference type="PANTHER" id="PTHR37610:SF6">
    <property type="entry name" value="GAG-POLYPEPTIDE OF LTR COPIA-TYPE-RELATED"/>
    <property type="match status" value="1"/>
</dbReference>
<dbReference type="AlphaFoldDB" id="A0A7C8ZKL7"/>
<feature type="domain" description="Retrotransposon Copia-like N-terminal" evidence="2">
    <location>
        <begin position="25"/>
        <end position="72"/>
    </location>
</feature>
<dbReference type="EMBL" id="GISG01138278">
    <property type="protein sequence ID" value="MBA4644413.1"/>
    <property type="molecule type" value="Transcribed_RNA"/>
</dbReference>
<dbReference type="Pfam" id="PF14244">
    <property type="entry name" value="Retrotran_gag_3"/>
    <property type="match status" value="1"/>
</dbReference>
<feature type="compositionally biased region" description="Polar residues" evidence="1">
    <location>
        <begin position="316"/>
        <end position="332"/>
    </location>
</feature>
<organism evidence="3">
    <name type="scientific">Opuntia streptacantha</name>
    <name type="common">Prickly pear cactus</name>
    <name type="synonym">Opuntia cardona</name>
    <dbReference type="NCBI Taxonomy" id="393608"/>
    <lineage>
        <taxon>Eukaryota</taxon>
        <taxon>Viridiplantae</taxon>
        <taxon>Streptophyta</taxon>
        <taxon>Embryophyta</taxon>
        <taxon>Tracheophyta</taxon>
        <taxon>Spermatophyta</taxon>
        <taxon>Magnoliopsida</taxon>
        <taxon>eudicotyledons</taxon>
        <taxon>Gunneridae</taxon>
        <taxon>Pentapetalae</taxon>
        <taxon>Caryophyllales</taxon>
        <taxon>Cactineae</taxon>
        <taxon>Cactaceae</taxon>
        <taxon>Opuntioideae</taxon>
        <taxon>Opuntia</taxon>
    </lineage>
</organism>